<dbReference type="AlphaFoldDB" id="A0AAU8N0D0"/>
<dbReference type="SUPFAM" id="SSF55073">
    <property type="entry name" value="Nucleotide cyclase"/>
    <property type="match status" value="1"/>
</dbReference>
<accession>A0AAU8N0D0</accession>
<dbReference type="NCBIfam" id="TIGR00229">
    <property type="entry name" value="sensory_box"/>
    <property type="match status" value="1"/>
</dbReference>
<dbReference type="InterPro" id="IPR035965">
    <property type="entry name" value="PAS-like_dom_sf"/>
</dbReference>
<dbReference type="Pfam" id="PF08447">
    <property type="entry name" value="PAS_3"/>
    <property type="match status" value="1"/>
</dbReference>
<evidence type="ECO:0000256" key="3">
    <source>
        <dbReference type="ARBA" id="ARBA00022475"/>
    </source>
</evidence>
<dbReference type="SMART" id="SM00091">
    <property type="entry name" value="PAS"/>
    <property type="match status" value="1"/>
</dbReference>
<dbReference type="InterPro" id="IPR007895">
    <property type="entry name" value="MASE1"/>
</dbReference>
<dbReference type="PROSITE" id="PS50887">
    <property type="entry name" value="GGDEF"/>
    <property type="match status" value="1"/>
</dbReference>
<comment type="cofactor">
    <cofactor evidence="1">
        <name>Mg(2+)</name>
        <dbReference type="ChEBI" id="CHEBI:18420"/>
    </cofactor>
</comment>
<evidence type="ECO:0000256" key="2">
    <source>
        <dbReference type="ARBA" id="ARBA00004651"/>
    </source>
</evidence>
<dbReference type="InterPro" id="IPR000014">
    <property type="entry name" value="PAS"/>
</dbReference>
<evidence type="ECO:0000259" key="9">
    <source>
        <dbReference type="PROSITE" id="PS50113"/>
    </source>
</evidence>
<sequence>MSSIEPKRIGWDALLMALLTGVSAWAAMALSRGPGELSAVWIGNGILVGWLLSRPTERWPWYLGAAAATELAVRLGVGDQAVSAAVVAAANLIEALILAGVVRRFVPDVGDPKRWISLGGIATASTLLACAVSGFMAAGAMRVLHAAPFWPGFLTWFSAHVVGLVIFATTTLVAQREGRRMFTAPGRGLSFLLTMALLAAIALAVFLSSYPLLFLAYPPLLLGAIRHRFAGVAVGVVLLTLIGSVATALGHGPLWLADVDTPGRIALLQLYIAGGCLITIPVALAMAERKRLVTGLRDSERRYRMLADYSHDVVVRMRADGQRVYVSPSARDILGWEPAQMLGSRESLVHPEDLERQQRLLAEVIASGEPRTAVYRIRHKNGHYVWIEAVTRAIPAEDGNGMEAIYAGRDITRRVETERALEASRQELERLARFDALTGLANRRQFEERMNLAVLGLNRGASLSLLYLDIDHFKQINDNLGHATGDEVLRSFAQRLLGCVRSGDLAARLGGDEFVVLIEDAAVPSAAEAVARKLIERMRRPIAIGERELSVTTSIGVAYADRPVETAKLLAAADAALYCAKRERNTYCLQAVAADAAPRAAARG</sequence>
<evidence type="ECO:0000256" key="4">
    <source>
        <dbReference type="ARBA" id="ARBA00022692"/>
    </source>
</evidence>
<dbReference type="InterPro" id="IPR001610">
    <property type="entry name" value="PAC"/>
</dbReference>
<feature type="domain" description="GGDEF" evidence="10">
    <location>
        <begin position="461"/>
        <end position="592"/>
    </location>
</feature>
<dbReference type="SMART" id="SM00086">
    <property type="entry name" value="PAC"/>
    <property type="match status" value="1"/>
</dbReference>
<evidence type="ECO:0000256" key="1">
    <source>
        <dbReference type="ARBA" id="ARBA00001946"/>
    </source>
</evidence>
<feature type="transmembrane region" description="Helical" evidence="7">
    <location>
        <begin position="229"/>
        <end position="248"/>
    </location>
</feature>
<dbReference type="Gene3D" id="3.30.70.270">
    <property type="match status" value="1"/>
</dbReference>
<name>A0AAU8N0D0_9GAMM</name>
<dbReference type="PROSITE" id="PS50112">
    <property type="entry name" value="PAS"/>
    <property type="match status" value="1"/>
</dbReference>
<dbReference type="EMBL" id="CP159925">
    <property type="protein sequence ID" value="XCO76933.1"/>
    <property type="molecule type" value="Genomic_DNA"/>
</dbReference>
<feature type="transmembrane region" description="Helical" evidence="7">
    <location>
        <begin position="189"/>
        <end position="217"/>
    </location>
</feature>
<evidence type="ECO:0000256" key="7">
    <source>
        <dbReference type="SAM" id="Phobius"/>
    </source>
</evidence>
<proteinExistence type="predicted"/>
<evidence type="ECO:0000259" key="10">
    <source>
        <dbReference type="PROSITE" id="PS50887"/>
    </source>
</evidence>
<dbReference type="PANTHER" id="PTHR44757">
    <property type="entry name" value="DIGUANYLATE CYCLASE DGCP"/>
    <property type="match status" value="1"/>
</dbReference>
<feature type="transmembrane region" description="Helical" evidence="7">
    <location>
        <begin position="84"/>
        <end position="103"/>
    </location>
</feature>
<dbReference type="InterPro" id="IPR052155">
    <property type="entry name" value="Biofilm_reg_signaling"/>
</dbReference>
<feature type="transmembrane region" description="Helical" evidence="7">
    <location>
        <begin position="149"/>
        <end position="169"/>
    </location>
</feature>
<dbReference type="InterPro" id="IPR000160">
    <property type="entry name" value="GGDEF_dom"/>
</dbReference>
<evidence type="ECO:0000259" key="8">
    <source>
        <dbReference type="PROSITE" id="PS50112"/>
    </source>
</evidence>
<dbReference type="Pfam" id="PF05231">
    <property type="entry name" value="MASE1"/>
    <property type="match status" value="1"/>
</dbReference>
<keyword evidence="5 7" id="KW-1133">Transmembrane helix</keyword>
<dbReference type="PANTHER" id="PTHR44757:SF2">
    <property type="entry name" value="BIOFILM ARCHITECTURE MAINTENANCE PROTEIN MBAA"/>
    <property type="match status" value="1"/>
</dbReference>
<feature type="domain" description="PAS" evidence="8">
    <location>
        <begin position="299"/>
        <end position="368"/>
    </location>
</feature>
<dbReference type="CDD" id="cd01949">
    <property type="entry name" value="GGDEF"/>
    <property type="match status" value="1"/>
</dbReference>
<comment type="subcellular location">
    <subcellularLocation>
        <location evidence="2">Cell membrane</location>
        <topology evidence="2">Multi-pass membrane protein</topology>
    </subcellularLocation>
</comment>
<feature type="domain" description="PAC" evidence="9">
    <location>
        <begin position="371"/>
        <end position="423"/>
    </location>
</feature>
<keyword evidence="11" id="KW-0808">Transferase</keyword>
<dbReference type="InterPro" id="IPR013655">
    <property type="entry name" value="PAS_fold_3"/>
</dbReference>
<protein>
    <submittedName>
        <fullName evidence="11">Diguanylate cyclase</fullName>
        <ecNumber evidence="11">2.7.7.65</ecNumber>
    </submittedName>
</protein>
<dbReference type="SMART" id="SM00267">
    <property type="entry name" value="GGDEF"/>
    <property type="match status" value="1"/>
</dbReference>
<dbReference type="CDD" id="cd00130">
    <property type="entry name" value="PAS"/>
    <property type="match status" value="1"/>
</dbReference>
<evidence type="ECO:0000256" key="5">
    <source>
        <dbReference type="ARBA" id="ARBA00022989"/>
    </source>
</evidence>
<dbReference type="InterPro" id="IPR043128">
    <property type="entry name" value="Rev_trsase/Diguanyl_cyclase"/>
</dbReference>
<keyword evidence="3" id="KW-1003">Cell membrane</keyword>
<dbReference type="SUPFAM" id="SSF55785">
    <property type="entry name" value="PYP-like sensor domain (PAS domain)"/>
    <property type="match status" value="1"/>
</dbReference>
<dbReference type="RefSeq" id="WP_363800219.1">
    <property type="nucleotide sequence ID" value="NZ_CP159925.1"/>
</dbReference>
<dbReference type="GO" id="GO:0052621">
    <property type="term" value="F:diguanylate cyclase activity"/>
    <property type="evidence" value="ECO:0007669"/>
    <property type="project" value="UniProtKB-EC"/>
</dbReference>
<dbReference type="Gene3D" id="3.30.450.20">
    <property type="entry name" value="PAS domain"/>
    <property type="match status" value="1"/>
</dbReference>
<evidence type="ECO:0000313" key="11">
    <source>
        <dbReference type="EMBL" id="XCO76933.1"/>
    </source>
</evidence>
<dbReference type="NCBIfam" id="TIGR00254">
    <property type="entry name" value="GGDEF"/>
    <property type="match status" value="1"/>
</dbReference>
<keyword evidence="11" id="KW-0548">Nucleotidyltransferase</keyword>
<dbReference type="EC" id="2.7.7.65" evidence="11"/>
<dbReference type="FunFam" id="3.30.70.270:FF:000001">
    <property type="entry name" value="Diguanylate cyclase domain protein"/>
    <property type="match status" value="1"/>
</dbReference>
<dbReference type="GO" id="GO:0005886">
    <property type="term" value="C:plasma membrane"/>
    <property type="evidence" value="ECO:0007669"/>
    <property type="project" value="UniProtKB-SubCell"/>
</dbReference>
<dbReference type="InterPro" id="IPR000700">
    <property type="entry name" value="PAS-assoc_C"/>
</dbReference>
<dbReference type="PROSITE" id="PS50113">
    <property type="entry name" value="PAC"/>
    <property type="match status" value="1"/>
</dbReference>
<feature type="transmembrane region" description="Helical" evidence="7">
    <location>
        <begin position="268"/>
        <end position="287"/>
    </location>
</feature>
<dbReference type="InterPro" id="IPR029787">
    <property type="entry name" value="Nucleotide_cyclase"/>
</dbReference>
<feature type="transmembrane region" description="Helical" evidence="7">
    <location>
        <begin position="115"/>
        <end position="137"/>
    </location>
</feature>
<reference evidence="11" key="1">
    <citation type="submission" date="2024-06" db="EMBL/GenBank/DDBJ databases">
        <authorList>
            <person name="Li S."/>
        </authorList>
    </citation>
    <scope>NUCLEOTIDE SEQUENCE</scope>
    <source>
        <strain evidence="11">SR10</strain>
    </source>
</reference>
<evidence type="ECO:0000256" key="6">
    <source>
        <dbReference type="ARBA" id="ARBA00023136"/>
    </source>
</evidence>
<dbReference type="Pfam" id="PF00990">
    <property type="entry name" value="GGDEF"/>
    <property type="match status" value="1"/>
</dbReference>
<gene>
    <name evidence="11" type="ORF">ABU614_09160</name>
</gene>
<organism evidence="11">
    <name type="scientific">Lysobacter firmicutimachus</name>
    <dbReference type="NCBI Taxonomy" id="1792846"/>
    <lineage>
        <taxon>Bacteria</taxon>
        <taxon>Pseudomonadati</taxon>
        <taxon>Pseudomonadota</taxon>
        <taxon>Gammaproteobacteria</taxon>
        <taxon>Lysobacterales</taxon>
        <taxon>Lysobacteraceae</taxon>
        <taxon>Lysobacter</taxon>
    </lineage>
</organism>
<keyword evidence="4 7" id="KW-0812">Transmembrane</keyword>
<keyword evidence="6 7" id="KW-0472">Membrane</keyword>